<evidence type="ECO:0000256" key="1">
    <source>
        <dbReference type="SAM" id="MobiDB-lite"/>
    </source>
</evidence>
<feature type="compositionally biased region" description="Polar residues" evidence="1">
    <location>
        <begin position="564"/>
        <end position="574"/>
    </location>
</feature>
<accession>A0AA36BGT1</accession>
<dbReference type="SUPFAM" id="SSF54495">
    <property type="entry name" value="UBC-like"/>
    <property type="match status" value="1"/>
</dbReference>
<keyword evidence="5" id="KW-1185">Reference proteome</keyword>
<dbReference type="InterPro" id="IPR016135">
    <property type="entry name" value="UBQ-conjugating_enzyme/RWD"/>
</dbReference>
<dbReference type="CDD" id="cd23799">
    <property type="entry name" value="UBCc_UBE2J"/>
    <property type="match status" value="1"/>
</dbReference>
<proteinExistence type="predicted"/>
<dbReference type="AlphaFoldDB" id="A0AA36BGT1"/>
<feature type="region of interest" description="Disordered" evidence="1">
    <location>
        <begin position="365"/>
        <end position="574"/>
    </location>
</feature>
<dbReference type="Pfam" id="PF00179">
    <property type="entry name" value="UQ_con"/>
    <property type="match status" value="1"/>
</dbReference>
<protein>
    <recommendedName>
        <fullName evidence="3">UBC core domain-containing protein</fullName>
    </recommendedName>
</protein>
<sequence length="611" mass="63895">MQSQYNMRSPAVKRLMKEAQELKDPTELFYAQPLEDNLFEWHFTIRGPIDTDFDGGIFHGRIVLPPDYPMKPPSIIILTPNGRFEVNKKICLSISGHHPESWQPSWSIRTALLAIIGFMPTHGAGAIGSLDYTTDERKVLSKKSLCWKCPVCGSVNNVLKSLTDASKKTSEEAKDLASKINFQSEKGSKSGSDKASTTATTSSNAGFTGSSTVAGAEGGGGATAAGAATAAAAAATTSTPAWMMPPNMNYPSPLNMGSMPGMFPQSSPFFAPMTGQFPYHFRFPYPPTSMDPNVNSMPNCRMMPPFPNPFLPPMFPANYAFPQPGVTDNSNASAANAMPFSFPFMPGFPTMPAAVSATSASVTTSAPVSSPATVTSSSTSSTAASQSKQLASSSASKPASTNPSTTTTTTTTTTATTNKSLLNATGGVSQDSTDSASTQALSVPDPSTSSQRVSDNASDNTSPNVETITAGRNDVDVVACPSPSSSSPHASATQSTTSPGTTLRHRTTTAVTTPSSSSETSLSSTTTTTTATTTPANTSNTNTSATTTTSSAPQMETADVASPPNATTQRPSSRGTASFVLMVMLGAMILLLCLRRLYVSVDHLPYSDYMQ</sequence>
<dbReference type="SMART" id="SM00212">
    <property type="entry name" value="UBCc"/>
    <property type="match status" value="1"/>
</dbReference>
<evidence type="ECO:0000313" key="5">
    <source>
        <dbReference type="Proteomes" id="UP001162480"/>
    </source>
</evidence>
<dbReference type="FunFam" id="3.10.110.10:FF:000086">
    <property type="entry name" value="Ubiquitin-conjugating enzyme E2 J1"/>
    <property type="match status" value="1"/>
</dbReference>
<keyword evidence="2" id="KW-1133">Transmembrane helix</keyword>
<feature type="compositionally biased region" description="Low complexity" evidence="1">
    <location>
        <begin position="479"/>
        <end position="552"/>
    </location>
</feature>
<keyword evidence="2" id="KW-0812">Transmembrane</keyword>
<feature type="transmembrane region" description="Helical" evidence="2">
    <location>
        <begin position="575"/>
        <end position="594"/>
    </location>
</feature>
<reference evidence="4" key="1">
    <citation type="submission" date="2023-08" db="EMBL/GenBank/DDBJ databases">
        <authorList>
            <person name="Alioto T."/>
            <person name="Alioto T."/>
            <person name="Gomez Garrido J."/>
        </authorList>
    </citation>
    <scope>NUCLEOTIDE SEQUENCE</scope>
</reference>
<organism evidence="4 5">
    <name type="scientific">Octopus vulgaris</name>
    <name type="common">Common octopus</name>
    <dbReference type="NCBI Taxonomy" id="6645"/>
    <lineage>
        <taxon>Eukaryota</taxon>
        <taxon>Metazoa</taxon>
        <taxon>Spiralia</taxon>
        <taxon>Lophotrochozoa</taxon>
        <taxon>Mollusca</taxon>
        <taxon>Cephalopoda</taxon>
        <taxon>Coleoidea</taxon>
        <taxon>Octopodiformes</taxon>
        <taxon>Octopoda</taxon>
        <taxon>Incirrata</taxon>
        <taxon>Octopodidae</taxon>
        <taxon>Octopus</taxon>
    </lineage>
</organism>
<dbReference type="InterPro" id="IPR000608">
    <property type="entry name" value="UBC"/>
</dbReference>
<feature type="compositionally biased region" description="Low complexity" evidence="1">
    <location>
        <begin position="193"/>
        <end position="209"/>
    </location>
</feature>
<dbReference type="PROSITE" id="PS50127">
    <property type="entry name" value="UBC_2"/>
    <property type="match status" value="1"/>
</dbReference>
<name>A0AA36BGT1_OCTVU</name>
<gene>
    <name evidence="4" type="ORF">OCTVUL_1B002388</name>
</gene>
<dbReference type="Proteomes" id="UP001162480">
    <property type="component" value="Chromosome 15"/>
</dbReference>
<dbReference type="EMBL" id="OX597828">
    <property type="protein sequence ID" value="CAI9733798.1"/>
    <property type="molecule type" value="Genomic_DNA"/>
</dbReference>
<dbReference type="PANTHER" id="PTHR24067">
    <property type="entry name" value="UBIQUITIN-CONJUGATING ENZYME E2"/>
    <property type="match status" value="1"/>
</dbReference>
<feature type="compositionally biased region" description="Polar residues" evidence="1">
    <location>
        <begin position="426"/>
        <end position="467"/>
    </location>
</feature>
<keyword evidence="2" id="KW-0472">Membrane</keyword>
<feature type="domain" description="UBC core" evidence="3">
    <location>
        <begin position="10"/>
        <end position="160"/>
    </location>
</feature>
<dbReference type="Gene3D" id="3.10.110.10">
    <property type="entry name" value="Ubiquitin Conjugating Enzyme"/>
    <property type="match status" value="1"/>
</dbReference>
<feature type="compositionally biased region" description="Low complexity" evidence="1">
    <location>
        <begin position="365"/>
        <end position="425"/>
    </location>
</feature>
<evidence type="ECO:0000256" key="2">
    <source>
        <dbReference type="SAM" id="Phobius"/>
    </source>
</evidence>
<evidence type="ECO:0000313" key="4">
    <source>
        <dbReference type="EMBL" id="CAI9733798.1"/>
    </source>
</evidence>
<dbReference type="InterPro" id="IPR050113">
    <property type="entry name" value="Ub_conjugating_enzyme"/>
</dbReference>
<evidence type="ECO:0000259" key="3">
    <source>
        <dbReference type="PROSITE" id="PS50127"/>
    </source>
</evidence>
<feature type="region of interest" description="Disordered" evidence="1">
    <location>
        <begin position="183"/>
        <end position="209"/>
    </location>
</feature>